<dbReference type="VEuPathDB" id="FungiDB:C8Q69DRAFT_518924"/>
<comment type="cofactor">
    <cofactor evidence="1">
        <name>Zn(2+)</name>
        <dbReference type="ChEBI" id="CHEBI:29105"/>
    </cofactor>
</comment>
<dbReference type="GeneID" id="39602731"/>
<dbReference type="Gene3D" id="3.90.180.10">
    <property type="entry name" value="Medium-chain alcohol dehydrogenases, catalytic domain"/>
    <property type="match status" value="1"/>
</dbReference>
<dbReference type="RefSeq" id="XP_028486652.1">
    <property type="nucleotide sequence ID" value="XM_028633454.1"/>
</dbReference>
<comment type="similarity">
    <text evidence="2">Belongs to the zinc-containing alcohol dehydrogenase family.</text>
</comment>
<evidence type="ECO:0000313" key="8">
    <source>
        <dbReference type="EMBL" id="RWQ97007.1"/>
    </source>
</evidence>
<keyword evidence="3" id="KW-0479">Metal-binding</keyword>
<name>A0A443HYT0_BYSSP</name>
<dbReference type="InterPro" id="IPR036291">
    <property type="entry name" value="NAD(P)-bd_dom_sf"/>
</dbReference>
<evidence type="ECO:0000256" key="5">
    <source>
        <dbReference type="ARBA" id="ARBA00023002"/>
    </source>
</evidence>
<dbReference type="InterPro" id="IPR020843">
    <property type="entry name" value="ER"/>
</dbReference>
<evidence type="ECO:0000256" key="1">
    <source>
        <dbReference type="ARBA" id="ARBA00001947"/>
    </source>
</evidence>
<dbReference type="SMART" id="SM00829">
    <property type="entry name" value="PKS_ER"/>
    <property type="match status" value="1"/>
</dbReference>
<proteinExistence type="inferred from homology"/>
<accession>A0A443HYT0</accession>
<feature type="domain" description="Enoyl reductase (ER)" evidence="7">
    <location>
        <begin position="15"/>
        <end position="343"/>
    </location>
</feature>
<dbReference type="FunFam" id="3.40.50.720:FF:000039">
    <property type="entry name" value="Alcohol dehydrogenase AdhP"/>
    <property type="match status" value="1"/>
</dbReference>
<evidence type="ECO:0000256" key="4">
    <source>
        <dbReference type="ARBA" id="ARBA00022833"/>
    </source>
</evidence>
<evidence type="ECO:0000259" key="7">
    <source>
        <dbReference type="SMART" id="SM00829"/>
    </source>
</evidence>
<dbReference type="Pfam" id="PF08240">
    <property type="entry name" value="ADH_N"/>
    <property type="match status" value="1"/>
</dbReference>
<dbReference type="InterPro" id="IPR011032">
    <property type="entry name" value="GroES-like_sf"/>
</dbReference>
<dbReference type="SUPFAM" id="SSF50129">
    <property type="entry name" value="GroES-like"/>
    <property type="match status" value="1"/>
</dbReference>
<reference evidence="8 9" key="1">
    <citation type="journal article" date="2018" name="Front. Microbiol.">
        <title>Genomic and genetic insights into a cosmopolitan fungus, Paecilomyces variotii (Eurotiales).</title>
        <authorList>
            <person name="Urquhart A.S."/>
            <person name="Mondo S.J."/>
            <person name="Makela M.R."/>
            <person name="Hane J.K."/>
            <person name="Wiebenga A."/>
            <person name="He G."/>
            <person name="Mihaltcheva S."/>
            <person name="Pangilinan J."/>
            <person name="Lipzen A."/>
            <person name="Barry K."/>
            <person name="de Vries R.P."/>
            <person name="Grigoriev I.V."/>
            <person name="Idnurm A."/>
        </authorList>
    </citation>
    <scope>NUCLEOTIDE SEQUENCE [LARGE SCALE GENOMIC DNA]</scope>
    <source>
        <strain evidence="8 9">CBS 101075</strain>
    </source>
</reference>
<dbReference type="InterPro" id="IPR013149">
    <property type="entry name" value="ADH-like_C"/>
</dbReference>
<evidence type="ECO:0000256" key="3">
    <source>
        <dbReference type="ARBA" id="ARBA00022723"/>
    </source>
</evidence>
<evidence type="ECO:0000256" key="2">
    <source>
        <dbReference type="ARBA" id="ARBA00008072"/>
    </source>
</evidence>
<dbReference type="CDD" id="cd08297">
    <property type="entry name" value="CAD3"/>
    <property type="match status" value="1"/>
</dbReference>
<sequence length="353" mass="38246">MIPQLQKVAWVDVPKPHATLTLRRDVPVPKPAEGEVLIKMECSGFCHSDLHNIYGDLPMTTHIAGHEGVGRVVALGPGTSSKLMDKRVGVKWLYSACKKCPTCKIRYTNCPNQNNCGRNVPGTFQEYMVSPADFVTVIPEGLKPEAVAPLLCAGVTMYGALKKLDRYCEKGDWVVLMGAGGGLGHLGIQIGKEMGYRVIAVDSESKKDICLHSGATAFVDLKENVEDKIKYISDGLGAHAVVVVVGLEQAYEQGAKLLRPLGTLVCVGLPHPDYHIPISPLDCVNKGYQVVGSAVGTEDEMQELLKLAADGKVSSAYEVFDFDDINDVMLKLEKYQVRGRAVLRIADVGASRL</sequence>
<dbReference type="PANTHER" id="PTHR42940:SF2">
    <property type="entry name" value="DEHYDROGENASE FAMILY OXIDOREDUCTASE, PUTATIVE (JCVI)-RELATED"/>
    <property type="match status" value="1"/>
</dbReference>
<dbReference type="Proteomes" id="UP000283841">
    <property type="component" value="Unassembled WGS sequence"/>
</dbReference>
<keyword evidence="9" id="KW-1185">Reference proteome</keyword>
<dbReference type="Pfam" id="PF00107">
    <property type="entry name" value="ADH_zinc_N"/>
    <property type="match status" value="1"/>
</dbReference>
<keyword evidence="5" id="KW-0560">Oxidoreductase</keyword>
<dbReference type="PANTHER" id="PTHR42940">
    <property type="entry name" value="ALCOHOL DEHYDROGENASE 1-RELATED"/>
    <property type="match status" value="1"/>
</dbReference>
<dbReference type="EMBL" id="RCNU01000003">
    <property type="protein sequence ID" value="RWQ97007.1"/>
    <property type="molecule type" value="Genomic_DNA"/>
</dbReference>
<evidence type="ECO:0000256" key="6">
    <source>
        <dbReference type="ARBA" id="ARBA00023027"/>
    </source>
</evidence>
<dbReference type="GO" id="GO:0005737">
    <property type="term" value="C:cytoplasm"/>
    <property type="evidence" value="ECO:0007669"/>
    <property type="project" value="TreeGrafter"/>
</dbReference>
<dbReference type="STRING" id="264951.A0A443HYT0"/>
<dbReference type="InterPro" id="IPR013154">
    <property type="entry name" value="ADH-like_N"/>
</dbReference>
<comment type="caution">
    <text evidence="8">The sequence shown here is derived from an EMBL/GenBank/DDBJ whole genome shotgun (WGS) entry which is preliminary data.</text>
</comment>
<dbReference type="SUPFAM" id="SSF51735">
    <property type="entry name" value="NAD(P)-binding Rossmann-fold domains"/>
    <property type="match status" value="1"/>
</dbReference>
<keyword evidence="4" id="KW-0862">Zinc</keyword>
<dbReference type="GO" id="GO:0046872">
    <property type="term" value="F:metal ion binding"/>
    <property type="evidence" value="ECO:0007669"/>
    <property type="project" value="UniProtKB-KW"/>
</dbReference>
<protein>
    <submittedName>
        <fullName evidence="8">Alcohol dehydrogenase</fullName>
    </submittedName>
</protein>
<dbReference type="Gene3D" id="3.40.50.720">
    <property type="entry name" value="NAD(P)-binding Rossmann-like Domain"/>
    <property type="match status" value="1"/>
</dbReference>
<evidence type="ECO:0000313" key="9">
    <source>
        <dbReference type="Proteomes" id="UP000283841"/>
    </source>
</evidence>
<keyword evidence="6" id="KW-0520">NAD</keyword>
<dbReference type="GO" id="GO:0004022">
    <property type="term" value="F:alcohol dehydrogenase (NAD+) activity"/>
    <property type="evidence" value="ECO:0007669"/>
    <property type="project" value="TreeGrafter"/>
</dbReference>
<organism evidence="8 9">
    <name type="scientific">Byssochlamys spectabilis</name>
    <name type="common">Paecilomyces variotii</name>
    <dbReference type="NCBI Taxonomy" id="264951"/>
    <lineage>
        <taxon>Eukaryota</taxon>
        <taxon>Fungi</taxon>
        <taxon>Dikarya</taxon>
        <taxon>Ascomycota</taxon>
        <taxon>Pezizomycotina</taxon>
        <taxon>Eurotiomycetes</taxon>
        <taxon>Eurotiomycetidae</taxon>
        <taxon>Eurotiales</taxon>
        <taxon>Thermoascaceae</taxon>
        <taxon>Paecilomyces</taxon>
    </lineage>
</organism>
<dbReference type="AlphaFoldDB" id="A0A443HYT0"/>
<gene>
    <name evidence="8" type="ORF">C8Q69DRAFT_518924</name>
</gene>